<dbReference type="RefSeq" id="WP_033384891.1">
    <property type="nucleotide sequence ID" value="NZ_FWXV01000017.1"/>
</dbReference>
<feature type="region of interest" description="Disordered" evidence="1">
    <location>
        <begin position="20"/>
        <end position="149"/>
    </location>
</feature>
<keyword evidence="4" id="KW-1185">Reference proteome</keyword>
<evidence type="ECO:0000256" key="2">
    <source>
        <dbReference type="SAM" id="SignalP"/>
    </source>
</evidence>
<name>A0A1Y5YAH2_KIBAR</name>
<organism evidence="3 4">
    <name type="scientific">Kibdelosporangium aridum</name>
    <dbReference type="NCBI Taxonomy" id="2030"/>
    <lineage>
        <taxon>Bacteria</taxon>
        <taxon>Bacillati</taxon>
        <taxon>Actinomycetota</taxon>
        <taxon>Actinomycetes</taxon>
        <taxon>Pseudonocardiales</taxon>
        <taxon>Pseudonocardiaceae</taxon>
        <taxon>Kibdelosporangium</taxon>
    </lineage>
</organism>
<dbReference type="AlphaFoldDB" id="A0A1Y5YAH2"/>
<protein>
    <recommendedName>
        <fullName evidence="5">Lipoprotein</fullName>
    </recommendedName>
</protein>
<gene>
    <name evidence="3" type="ORF">SAMN05661093_10447</name>
</gene>
<keyword evidence="2" id="KW-0732">Signal</keyword>
<evidence type="ECO:0000313" key="4">
    <source>
        <dbReference type="Proteomes" id="UP000192674"/>
    </source>
</evidence>
<proteinExistence type="predicted"/>
<feature type="compositionally biased region" description="Basic and acidic residues" evidence="1">
    <location>
        <begin position="85"/>
        <end position="94"/>
    </location>
</feature>
<feature type="chain" id="PRO_5039704949" description="Lipoprotein" evidence="2">
    <location>
        <begin position="22"/>
        <end position="178"/>
    </location>
</feature>
<evidence type="ECO:0000313" key="3">
    <source>
        <dbReference type="EMBL" id="SMD26860.1"/>
    </source>
</evidence>
<feature type="compositionally biased region" description="Basic and acidic residues" evidence="1">
    <location>
        <begin position="116"/>
        <end position="133"/>
    </location>
</feature>
<dbReference type="Proteomes" id="UP000192674">
    <property type="component" value="Unassembled WGS sequence"/>
</dbReference>
<accession>A0A1Y5YAH2</accession>
<evidence type="ECO:0008006" key="5">
    <source>
        <dbReference type="Google" id="ProtNLM"/>
    </source>
</evidence>
<evidence type="ECO:0000256" key="1">
    <source>
        <dbReference type="SAM" id="MobiDB-lite"/>
    </source>
</evidence>
<feature type="compositionally biased region" description="Basic and acidic residues" evidence="1">
    <location>
        <begin position="45"/>
        <end position="69"/>
    </location>
</feature>
<dbReference type="OrthoDB" id="7949713at2"/>
<feature type="signal peptide" evidence="2">
    <location>
        <begin position="1"/>
        <end position="21"/>
    </location>
</feature>
<dbReference type="EMBL" id="FWXV01000017">
    <property type="protein sequence ID" value="SMD26860.1"/>
    <property type="molecule type" value="Genomic_DNA"/>
</dbReference>
<reference evidence="3 4" key="1">
    <citation type="submission" date="2017-04" db="EMBL/GenBank/DDBJ databases">
        <authorList>
            <person name="Afonso C.L."/>
            <person name="Miller P.J."/>
            <person name="Scott M.A."/>
            <person name="Spackman E."/>
            <person name="Goraichik I."/>
            <person name="Dimitrov K.M."/>
            <person name="Suarez D.L."/>
            <person name="Swayne D.E."/>
        </authorList>
    </citation>
    <scope>NUCLEOTIDE SEQUENCE [LARGE SCALE GENOMIC DNA]</scope>
    <source>
        <strain evidence="3 4">DSM 43828</strain>
    </source>
</reference>
<sequence length="178" mass="18728">MGSRWRLAAVASLFVLATACGSDSGGDKVASLGDGKGGNAQNSENKNDGKTDEDRMREFAKCMRDHGVDMPDPGPDGSMAATRVEAGDEEKMNKAGEACNKLLPNGGKPKPLSPEDLDKARQRAKCMREHGFDWPDPDPNGGQAGISIDLSGDKEKLDKAFKECGMEMMGVPAAGGGK</sequence>
<dbReference type="PROSITE" id="PS51257">
    <property type="entry name" value="PROKAR_LIPOPROTEIN"/>
    <property type="match status" value="1"/>
</dbReference>